<organism evidence="1 2">
    <name type="scientific">Paenibacillus abyssi</name>
    <dbReference type="NCBI Taxonomy" id="1340531"/>
    <lineage>
        <taxon>Bacteria</taxon>
        <taxon>Bacillati</taxon>
        <taxon>Bacillota</taxon>
        <taxon>Bacilli</taxon>
        <taxon>Bacillales</taxon>
        <taxon>Paenibacillaceae</taxon>
        <taxon>Paenibacillus</taxon>
    </lineage>
</organism>
<reference evidence="1" key="2">
    <citation type="submission" date="2020-09" db="EMBL/GenBank/DDBJ databases">
        <authorList>
            <person name="Sun Q."/>
            <person name="Zhou Y."/>
        </authorList>
    </citation>
    <scope>NUCLEOTIDE SEQUENCE</scope>
    <source>
        <strain evidence="1">CGMCC 1.12987</strain>
    </source>
</reference>
<name>A0A917CJU7_9BACL</name>
<dbReference type="Proteomes" id="UP000644756">
    <property type="component" value="Unassembled WGS sequence"/>
</dbReference>
<reference evidence="1" key="1">
    <citation type="journal article" date="2014" name="Int. J. Syst. Evol. Microbiol.">
        <title>Complete genome sequence of Corynebacterium casei LMG S-19264T (=DSM 44701T), isolated from a smear-ripened cheese.</title>
        <authorList>
            <consortium name="US DOE Joint Genome Institute (JGI-PGF)"/>
            <person name="Walter F."/>
            <person name="Albersmeier A."/>
            <person name="Kalinowski J."/>
            <person name="Ruckert C."/>
        </authorList>
    </citation>
    <scope>NUCLEOTIDE SEQUENCE</scope>
    <source>
        <strain evidence="1">CGMCC 1.12987</strain>
    </source>
</reference>
<gene>
    <name evidence="1" type="ORF">GCM10010916_02530</name>
</gene>
<evidence type="ECO:0000313" key="2">
    <source>
        <dbReference type="Proteomes" id="UP000644756"/>
    </source>
</evidence>
<dbReference type="EMBL" id="BMGR01000001">
    <property type="protein sequence ID" value="GGF88725.1"/>
    <property type="molecule type" value="Genomic_DNA"/>
</dbReference>
<dbReference type="RefSeq" id="WP_188528237.1">
    <property type="nucleotide sequence ID" value="NZ_BMGR01000001.1"/>
</dbReference>
<evidence type="ECO:0000313" key="1">
    <source>
        <dbReference type="EMBL" id="GGF88725.1"/>
    </source>
</evidence>
<keyword evidence="2" id="KW-1185">Reference proteome</keyword>
<protein>
    <submittedName>
        <fullName evidence="1">Uncharacterized protein</fullName>
    </submittedName>
</protein>
<proteinExistence type="predicted"/>
<accession>A0A917CJU7</accession>
<comment type="caution">
    <text evidence="1">The sequence shown here is derived from an EMBL/GenBank/DDBJ whole genome shotgun (WGS) entry which is preliminary data.</text>
</comment>
<dbReference type="AlphaFoldDB" id="A0A917CJU7"/>
<sequence>MRAGKQLMTASIVAVTVTLILSAVPRLEANMLNHRNEVAVFRPEPLSRIENGNLVDVLIGVPLKQPIKKVVWNHAVLSIDLAVGAEDSSAHITSDLLQMLQLAFIQTENVSRLLIRFLEYDSPRTIATTGSSGKLLLAADVRKSDRNLEGYLPFMNPKDMMEKEWRERLRLTYTEAWIERFGLPPQ</sequence>